<proteinExistence type="predicted"/>
<reference evidence="3" key="1">
    <citation type="submission" date="2021-03" db="EMBL/GenBank/DDBJ databases">
        <authorList>
            <person name="Kim M.K."/>
        </authorList>
    </citation>
    <scope>NUCLEOTIDE SEQUENCE</scope>
    <source>
        <strain evidence="3">BT186</strain>
    </source>
</reference>
<name>A0A939F0Q3_9BACT</name>
<dbReference type="SUPFAM" id="SSF53448">
    <property type="entry name" value="Nucleotide-diphospho-sugar transferases"/>
    <property type="match status" value="1"/>
</dbReference>
<gene>
    <name evidence="3" type="ORF">J0X19_18740</name>
</gene>
<evidence type="ECO:0000256" key="1">
    <source>
        <dbReference type="SAM" id="Phobius"/>
    </source>
</evidence>
<protein>
    <submittedName>
        <fullName evidence="3">Glycosyltransferase</fullName>
    </submittedName>
</protein>
<dbReference type="Pfam" id="PF00535">
    <property type="entry name" value="Glycos_transf_2"/>
    <property type="match status" value="1"/>
</dbReference>
<dbReference type="PANTHER" id="PTHR43179:SF7">
    <property type="entry name" value="RHAMNOSYLTRANSFERASE WBBL"/>
    <property type="match status" value="1"/>
</dbReference>
<keyword evidence="1" id="KW-1133">Transmembrane helix</keyword>
<feature type="transmembrane region" description="Helical" evidence="1">
    <location>
        <begin position="325"/>
        <end position="344"/>
    </location>
</feature>
<organism evidence="3 4">
    <name type="scientific">Hymenobacter telluris</name>
    <dbReference type="NCBI Taxonomy" id="2816474"/>
    <lineage>
        <taxon>Bacteria</taxon>
        <taxon>Pseudomonadati</taxon>
        <taxon>Bacteroidota</taxon>
        <taxon>Cytophagia</taxon>
        <taxon>Cytophagales</taxon>
        <taxon>Hymenobacteraceae</taxon>
        <taxon>Hymenobacter</taxon>
    </lineage>
</organism>
<dbReference type="AlphaFoldDB" id="A0A939F0Q3"/>
<dbReference type="InterPro" id="IPR001173">
    <property type="entry name" value="Glyco_trans_2-like"/>
</dbReference>
<comment type="caution">
    <text evidence="3">The sequence shown here is derived from an EMBL/GenBank/DDBJ whole genome shotgun (WGS) entry which is preliminary data.</text>
</comment>
<dbReference type="Proteomes" id="UP000664144">
    <property type="component" value="Unassembled WGS sequence"/>
</dbReference>
<dbReference type="Gene3D" id="3.90.550.10">
    <property type="entry name" value="Spore Coat Polysaccharide Biosynthesis Protein SpsA, Chain A"/>
    <property type="match status" value="1"/>
</dbReference>
<dbReference type="PANTHER" id="PTHR43179">
    <property type="entry name" value="RHAMNOSYLTRANSFERASE WBBL"/>
    <property type="match status" value="1"/>
</dbReference>
<evidence type="ECO:0000259" key="2">
    <source>
        <dbReference type="Pfam" id="PF00535"/>
    </source>
</evidence>
<keyword evidence="1" id="KW-0812">Transmembrane</keyword>
<feature type="domain" description="Glycosyltransferase 2-like" evidence="2">
    <location>
        <begin position="4"/>
        <end position="128"/>
    </location>
</feature>
<evidence type="ECO:0000313" key="4">
    <source>
        <dbReference type="Proteomes" id="UP000664144"/>
    </source>
</evidence>
<accession>A0A939F0Q3</accession>
<keyword evidence="4" id="KW-1185">Reference proteome</keyword>
<dbReference type="EMBL" id="JAFLQZ010000015">
    <property type="protein sequence ID" value="MBO0360005.1"/>
    <property type="molecule type" value="Genomic_DNA"/>
</dbReference>
<dbReference type="InterPro" id="IPR029044">
    <property type="entry name" value="Nucleotide-diphossugar_trans"/>
</dbReference>
<dbReference type="RefSeq" id="WP_206985947.1">
    <property type="nucleotide sequence ID" value="NZ_JAFLQZ010000015.1"/>
</dbReference>
<sequence>MKLSVVIVNYNVCYFLEQALLSVRRAVEKLGQPVEVFVVDNNSVDGSVAMVRTRFPEVILIENHDNPGFSKANNQALRIARGEYVLLLNPDTVVEEDTFRACCAFMDQHPNAGGLGVKMLDGQGKFLPESKRGLPTPWVAFYKIFGLAKLFPKSRRFGRYHLGFLDKDQTHEVEVLSGAFMLMRQATLQQVGLLDEDYFMYGEDIDLSYRITQGGWKNYYFPGTRIIHYKGESTKRTSVNYVFVFYRAMVIFARKHFMPGQAGLFSVLINAAIWLRAGMAVAERLLTRAAPVLLDAGLIYGGMFFLKHYWEQNHKYVPTAYPPQFMLVAVPAYILVWLTSAYFSGAYDEPTKTSRIVRGIFLGTVLISAISNFFDAWRFSKALIVLGGVWAVAALVGRRLATHFLRYHDLRLSERRQKNVAIVGSAVESLRVRQLLEHAAVQARIIGYITPEVTAVATPAAPAPVLAGPAWAASGAQQAVLDAETTLAAPADDQLGEVRQLAEIIRIYALDELIFCGKDLSASQIIGLMVSLPQHPAVAYKILPQDSQYIIGSSSKDAPGDYYALDITLNLFRPQQVRNKRVLDLLTALLLLLASPLVLGLQERKGGFVRNCLRVLGGSRTWVGLRHAATPTHMARAILSPADATPVATPLTEATRRRLELLYAKDYEPGTDLSIMLRRFRWLGVE</sequence>
<feature type="transmembrane region" description="Helical" evidence="1">
    <location>
        <begin position="582"/>
        <end position="601"/>
    </location>
</feature>
<feature type="transmembrane region" description="Helical" evidence="1">
    <location>
        <begin position="263"/>
        <end position="282"/>
    </location>
</feature>
<feature type="transmembrane region" description="Helical" evidence="1">
    <location>
        <begin position="380"/>
        <end position="401"/>
    </location>
</feature>
<dbReference type="CDD" id="cd04186">
    <property type="entry name" value="GT_2_like_c"/>
    <property type="match status" value="1"/>
</dbReference>
<keyword evidence="1" id="KW-0472">Membrane</keyword>
<evidence type="ECO:0000313" key="3">
    <source>
        <dbReference type="EMBL" id="MBO0360005.1"/>
    </source>
</evidence>
<feature type="transmembrane region" description="Helical" evidence="1">
    <location>
        <begin position="289"/>
        <end position="310"/>
    </location>
</feature>
<feature type="transmembrane region" description="Helical" evidence="1">
    <location>
        <begin position="356"/>
        <end position="374"/>
    </location>
</feature>